<dbReference type="EMBL" id="WCSY01000025">
    <property type="protein sequence ID" value="KAB4307297.1"/>
    <property type="molecule type" value="Genomic_DNA"/>
</dbReference>
<comment type="caution">
    <text evidence="3">The sequence shown here is derived from an EMBL/GenBank/DDBJ whole genome shotgun (WGS) entry which is preliminary data.</text>
</comment>
<dbReference type="Proteomes" id="UP000440614">
    <property type="component" value="Unassembled WGS sequence"/>
</dbReference>
<gene>
    <name evidence="3" type="ORF">GAO51_21385</name>
</gene>
<feature type="compositionally biased region" description="Basic and acidic residues" evidence="2">
    <location>
        <begin position="356"/>
        <end position="372"/>
    </location>
</feature>
<evidence type="ECO:0000256" key="2">
    <source>
        <dbReference type="SAM" id="MobiDB-lite"/>
    </source>
</evidence>
<dbReference type="AlphaFoldDB" id="A0A6I0Q417"/>
<protein>
    <submittedName>
        <fullName evidence="3">Uncharacterized protein</fullName>
    </submittedName>
</protein>
<name>A0A6I0Q417_BACT4</name>
<sequence>MKLIVSNIQVCKFAFLKKNRKVEKNNDLKESIKTIGVQTPIMVIPASQIPLDEELYMADCPTQLIKDSERHEYLAILDGQHRYTIVHELVESEKVKIEQAKRELEIWSKLSDEAKKKREKPLEYTPKITPNIYVIVKGIEEIKSINEAISSINSTSKIWKDKDYINNAYQCRAEDNIVKTVNSFKNLGFSMSSISRFMCFNKNYLTSMTLLDYVNNGTLIRYINYDRAIRLYQYLLGKGFTNKFLKKRYLIDLIIEEKVQHDDINVFLNKIEYLRRADTISNLKDKDCSNITEEIRRIINEDYLKTLDEEIDSDWKAKIEEVKDYLSLIADDDVIAFLDNKDHRERKAKNTINKKNKSESKTTIKDNNEKNLENSNENQFDSECTVITPPTPASTTKLNTTNIIDAEYIEIQTQS</sequence>
<dbReference type="CDD" id="cd16387">
    <property type="entry name" value="ParB_N_Srx"/>
    <property type="match status" value="1"/>
</dbReference>
<organism evidence="3 4">
    <name type="scientific">Bacteroides thetaiotaomicron</name>
    <dbReference type="NCBI Taxonomy" id="818"/>
    <lineage>
        <taxon>Bacteria</taxon>
        <taxon>Pseudomonadati</taxon>
        <taxon>Bacteroidota</taxon>
        <taxon>Bacteroidia</taxon>
        <taxon>Bacteroidales</taxon>
        <taxon>Bacteroidaceae</taxon>
        <taxon>Bacteroides</taxon>
    </lineage>
</organism>
<keyword evidence="1" id="KW-0175">Coiled coil</keyword>
<feature type="coiled-coil region" evidence="1">
    <location>
        <begin position="90"/>
        <end position="117"/>
    </location>
</feature>
<dbReference type="RefSeq" id="WP_310505277.1">
    <property type="nucleotide sequence ID" value="NZ_JANUSI010000001.1"/>
</dbReference>
<evidence type="ECO:0000313" key="3">
    <source>
        <dbReference type="EMBL" id="KAB4307297.1"/>
    </source>
</evidence>
<evidence type="ECO:0000256" key="1">
    <source>
        <dbReference type="SAM" id="Coils"/>
    </source>
</evidence>
<evidence type="ECO:0000313" key="4">
    <source>
        <dbReference type="Proteomes" id="UP000440614"/>
    </source>
</evidence>
<proteinExistence type="predicted"/>
<reference evidence="3 4" key="1">
    <citation type="journal article" date="2019" name="Nat. Med.">
        <title>A library of human gut bacterial isolates paired with longitudinal multiomics data enables mechanistic microbiome research.</title>
        <authorList>
            <person name="Poyet M."/>
            <person name="Groussin M."/>
            <person name="Gibbons S.M."/>
            <person name="Avila-Pacheco J."/>
            <person name="Jiang X."/>
            <person name="Kearney S.M."/>
            <person name="Perrotta A.R."/>
            <person name="Berdy B."/>
            <person name="Zhao S."/>
            <person name="Lieberman T.D."/>
            <person name="Swanson P.K."/>
            <person name="Smith M."/>
            <person name="Roesemann S."/>
            <person name="Alexander J.E."/>
            <person name="Rich S.A."/>
            <person name="Livny J."/>
            <person name="Vlamakis H."/>
            <person name="Clish C."/>
            <person name="Bullock K."/>
            <person name="Deik A."/>
            <person name="Scott J."/>
            <person name="Pierce K.A."/>
            <person name="Xavier R.J."/>
            <person name="Alm E.J."/>
        </authorList>
    </citation>
    <scope>NUCLEOTIDE SEQUENCE [LARGE SCALE GENOMIC DNA]</scope>
    <source>
        <strain evidence="3 4">BIOML-A188</strain>
    </source>
</reference>
<feature type="region of interest" description="Disordered" evidence="2">
    <location>
        <begin position="348"/>
        <end position="383"/>
    </location>
</feature>
<accession>A0A6I0Q417</accession>